<dbReference type="AlphaFoldDB" id="A0A834SCT3"/>
<evidence type="ECO:0000313" key="1">
    <source>
        <dbReference type="EMBL" id="KAF7800787.1"/>
    </source>
</evidence>
<accession>A0A834SCT3</accession>
<organism evidence="1 2">
    <name type="scientific">Senna tora</name>
    <dbReference type="NCBI Taxonomy" id="362788"/>
    <lineage>
        <taxon>Eukaryota</taxon>
        <taxon>Viridiplantae</taxon>
        <taxon>Streptophyta</taxon>
        <taxon>Embryophyta</taxon>
        <taxon>Tracheophyta</taxon>
        <taxon>Spermatophyta</taxon>
        <taxon>Magnoliopsida</taxon>
        <taxon>eudicotyledons</taxon>
        <taxon>Gunneridae</taxon>
        <taxon>Pentapetalae</taxon>
        <taxon>rosids</taxon>
        <taxon>fabids</taxon>
        <taxon>Fabales</taxon>
        <taxon>Fabaceae</taxon>
        <taxon>Caesalpinioideae</taxon>
        <taxon>Cassia clade</taxon>
        <taxon>Senna</taxon>
    </lineage>
</organism>
<reference evidence="1" key="1">
    <citation type="submission" date="2020-09" db="EMBL/GenBank/DDBJ databases">
        <title>Genome-Enabled Discovery of Anthraquinone Biosynthesis in Senna tora.</title>
        <authorList>
            <person name="Kang S.-H."/>
            <person name="Pandey R.P."/>
            <person name="Lee C.-M."/>
            <person name="Sim J.-S."/>
            <person name="Jeong J.-T."/>
            <person name="Choi B.-S."/>
            <person name="Jung M."/>
            <person name="Ginzburg D."/>
            <person name="Zhao K."/>
            <person name="Won S.Y."/>
            <person name="Oh T.-J."/>
            <person name="Yu Y."/>
            <person name="Kim N.-H."/>
            <person name="Lee O.R."/>
            <person name="Lee T.-H."/>
            <person name="Bashyal P."/>
            <person name="Kim T.-S."/>
            <person name="Lee W.-H."/>
            <person name="Kawkins C."/>
            <person name="Kim C.-K."/>
            <person name="Kim J.S."/>
            <person name="Ahn B.O."/>
            <person name="Rhee S.Y."/>
            <person name="Sohng J.K."/>
        </authorList>
    </citation>
    <scope>NUCLEOTIDE SEQUENCE</scope>
    <source>
        <tissue evidence="1">Leaf</tissue>
    </source>
</reference>
<evidence type="ECO:0000313" key="2">
    <source>
        <dbReference type="Proteomes" id="UP000634136"/>
    </source>
</evidence>
<gene>
    <name evidence="1" type="ORF">G2W53_044718</name>
</gene>
<dbReference type="EMBL" id="JAAIUW010000162">
    <property type="protein sequence ID" value="KAF7800787.1"/>
    <property type="molecule type" value="Genomic_DNA"/>
</dbReference>
<comment type="caution">
    <text evidence="1">The sequence shown here is derived from an EMBL/GenBank/DDBJ whole genome shotgun (WGS) entry which is preliminary data.</text>
</comment>
<keyword evidence="2" id="KW-1185">Reference proteome</keyword>
<sequence length="27" mass="3088">MRARLQEEMQTTIQATIEAMRSGQPPI</sequence>
<proteinExistence type="predicted"/>
<dbReference type="Proteomes" id="UP000634136">
    <property type="component" value="Unassembled WGS sequence"/>
</dbReference>
<name>A0A834SCT3_9FABA</name>
<protein>
    <submittedName>
        <fullName evidence="1">Uncharacterized protein</fullName>
    </submittedName>
</protein>